<gene>
    <name evidence="1" type="ORF">H9810_02590</name>
</gene>
<comment type="caution">
    <text evidence="1">The sequence shown here is derived from an EMBL/GenBank/DDBJ whole genome shotgun (WGS) entry which is preliminary data.</text>
</comment>
<name>A0A9D2F0W6_9FIRM</name>
<evidence type="ECO:0000313" key="2">
    <source>
        <dbReference type="Proteomes" id="UP000824031"/>
    </source>
</evidence>
<reference evidence="1" key="1">
    <citation type="journal article" date="2021" name="PeerJ">
        <title>Extensive microbial diversity within the chicken gut microbiome revealed by metagenomics and culture.</title>
        <authorList>
            <person name="Gilroy R."/>
            <person name="Ravi A."/>
            <person name="Getino M."/>
            <person name="Pursley I."/>
            <person name="Horton D.L."/>
            <person name="Alikhan N.F."/>
            <person name="Baker D."/>
            <person name="Gharbi K."/>
            <person name="Hall N."/>
            <person name="Watson M."/>
            <person name="Adriaenssens E.M."/>
            <person name="Foster-Nyarko E."/>
            <person name="Jarju S."/>
            <person name="Secka A."/>
            <person name="Antonio M."/>
            <person name="Oren A."/>
            <person name="Chaudhuri R.R."/>
            <person name="La Ragione R."/>
            <person name="Hildebrand F."/>
            <person name="Pallen M.J."/>
        </authorList>
    </citation>
    <scope>NUCLEOTIDE SEQUENCE</scope>
    <source>
        <strain evidence="1">3436</strain>
    </source>
</reference>
<sequence>MSKRSYTHVEEHLPENKAMVTAGKTQWEIAEHFGFKDKYVIKRVLKRERTKQCKLKAGITPRPKGRPRKESAPRDIIAEQAYKIGC</sequence>
<dbReference type="EMBL" id="DXBO01000030">
    <property type="protein sequence ID" value="HIZ47593.1"/>
    <property type="molecule type" value="Genomic_DNA"/>
</dbReference>
<dbReference type="Proteomes" id="UP000824031">
    <property type="component" value="Unassembled WGS sequence"/>
</dbReference>
<accession>A0A9D2F0W6</accession>
<dbReference type="AlphaFoldDB" id="A0A9D2F0W6"/>
<organism evidence="1 2">
    <name type="scientific">Candidatus Gemmiger excrementavium</name>
    <dbReference type="NCBI Taxonomy" id="2838608"/>
    <lineage>
        <taxon>Bacteria</taxon>
        <taxon>Bacillati</taxon>
        <taxon>Bacillota</taxon>
        <taxon>Clostridia</taxon>
        <taxon>Eubacteriales</taxon>
        <taxon>Gemmiger</taxon>
    </lineage>
</organism>
<proteinExistence type="predicted"/>
<protein>
    <submittedName>
        <fullName evidence="1">Imidazolonepropionase</fullName>
    </submittedName>
</protein>
<reference evidence="1" key="2">
    <citation type="submission" date="2021-04" db="EMBL/GenBank/DDBJ databases">
        <authorList>
            <person name="Gilroy R."/>
        </authorList>
    </citation>
    <scope>NUCLEOTIDE SEQUENCE</scope>
    <source>
        <strain evidence="1">3436</strain>
    </source>
</reference>
<evidence type="ECO:0000313" key="1">
    <source>
        <dbReference type="EMBL" id="HIZ47593.1"/>
    </source>
</evidence>